<dbReference type="Proteomes" id="UP000595197">
    <property type="component" value="Chromosome"/>
</dbReference>
<feature type="domain" description="Solute-binding protein family 3/N-terminal" evidence="2">
    <location>
        <begin position="42"/>
        <end position="98"/>
    </location>
</feature>
<dbReference type="EMBL" id="CP067420">
    <property type="protein sequence ID" value="QQP87658.1"/>
    <property type="molecule type" value="Genomic_DNA"/>
</dbReference>
<dbReference type="InterPro" id="IPR001638">
    <property type="entry name" value="Solute-binding_3/MltF_N"/>
</dbReference>
<evidence type="ECO:0000313" key="3">
    <source>
        <dbReference type="EMBL" id="QQP87658.1"/>
    </source>
</evidence>
<name>A0ABX7B005_9PROT</name>
<dbReference type="SUPFAM" id="SSF53850">
    <property type="entry name" value="Periplasmic binding protein-like II"/>
    <property type="match status" value="1"/>
</dbReference>
<keyword evidence="1" id="KW-0732">Signal</keyword>
<dbReference type="RefSeq" id="WP_201071202.1">
    <property type="nucleotide sequence ID" value="NZ_CP067420.1"/>
</dbReference>
<evidence type="ECO:0000313" key="4">
    <source>
        <dbReference type="Proteomes" id="UP000595197"/>
    </source>
</evidence>
<organism evidence="3 4">
    <name type="scientific">Skermanella cutis</name>
    <dbReference type="NCBI Taxonomy" id="2775420"/>
    <lineage>
        <taxon>Bacteria</taxon>
        <taxon>Pseudomonadati</taxon>
        <taxon>Pseudomonadota</taxon>
        <taxon>Alphaproteobacteria</taxon>
        <taxon>Rhodospirillales</taxon>
        <taxon>Azospirillaceae</taxon>
        <taxon>Skermanella</taxon>
    </lineage>
</organism>
<sequence length="249" mass="26786">MHRYIAGSGSWPMLAVAFLLLLAGAGWAFPAQAGPLKVVYVELPPYTYTDPDGTPKGSLIELTRKVAADAGVEFTAESVPARRLFQGIAAGEYDMFIGIKTPEAFQGTTVASRSVIARIDLHAWSFGAVPEIRAKEDLAGKQVIVLTGYSYGGWRSYFEDPANGIQMVEARAPEQALQLLVAGRAPILLQYELPMERALGGKRPPDLRSSLISSLDCHFVVSLKRPDAAELVGRLDAGFEKLKAAGALP</sequence>
<dbReference type="Gene3D" id="3.40.190.10">
    <property type="entry name" value="Periplasmic binding protein-like II"/>
    <property type="match status" value="2"/>
</dbReference>
<accession>A0ABX7B005</accession>
<dbReference type="Pfam" id="PF00497">
    <property type="entry name" value="SBP_bac_3"/>
    <property type="match status" value="1"/>
</dbReference>
<proteinExistence type="predicted"/>
<gene>
    <name evidence="3" type="ORF">IGS68_16315</name>
</gene>
<keyword evidence="4" id="KW-1185">Reference proteome</keyword>
<protein>
    <submittedName>
        <fullName evidence="3">Transporter substrate-binding domain-containing protein</fullName>
    </submittedName>
</protein>
<dbReference type="PANTHER" id="PTHR35936:SF6">
    <property type="entry name" value="AMINO ACID ABC TRANSPORTER SUBSTRATE-BINDING PAAT FAMILY PROTEIN"/>
    <property type="match status" value="1"/>
</dbReference>
<dbReference type="PANTHER" id="PTHR35936">
    <property type="entry name" value="MEMBRANE-BOUND LYTIC MUREIN TRANSGLYCOSYLASE F"/>
    <property type="match status" value="1"/>
</dbReference>
<reference evidence="3" key="1">
    <citation type="submission" date="2021-02" db="EMBL/GenBank/DDBJ databases">
        <title>Skermanella TT6 skin isolate.</title>
        <authorList>
            <person name="Lee K."/>
            <person name="Ganzorig M."/>
        </authorList>
    </citation>
    <scope>NUCLEOTIDE SEQUENCE</scope>
    <source>
        <strain evidence="3">TT6</strain>
    </source>
</reference>
<evidence type="ECO:0000259" key="2">
    <source>
        <dbReference type="Pfam" id="PF00497"/>
    </source>
</evidence>
<evidence type="ECO:0000256" key="1">
    <source>
        <dbReference type="ARBA" id="ARBA00022729"/>
    </source>
</evidence>